<organism evidence="1 2">
    <name type="scientific">Platanthera guangdongensis</name>
    <dbReference type="NCBI Taxonomy" id="2320717"/>
    <lineage>
        <taxon>Eukaryota</taxon>
        <taxon>Viridiplantae</taxon>
        <taxon>Streptophyta</taxon>
        <taxon>Embryophyta</taxon>
        <taxon>Tracheophyta</taxon>
        <taxon>Spermatophyta</taxon>
        <taxon>Magnoliopsida</taxon>
        <taxon>Liliopsida</taxon>
        <taxon>Asparagales</taxon>
        <taxon>Orchidaceae</taxon>
        <taxon>Orchidoideae</taxon>
        <taxon>Orchideae</taxon>
        <taxon>Orchidinae</taxon>
        <taxon>Platanthera</taxon>
    </lineage>
</organism>
<name>A0ABR2LRK2_9ASPA</name>
<comment type="caution">
    <text evidence="1">The sequence shown here is derived from an EMBL/GenBank/DDBJ whole genome shotgun (WGS) entry which is preliminary data.</text>
</comment>
<gene>
    <name evidence="1" type="ORF">KSP40_PGU019147</name>
</gene>
<dbReference type="Proteomes" id="UP001412067">
    <property type="component" value="Unassembled WGS sequence"/>
</dbReference>
<accession>A0ABR2LRK2</accession>
<evidence type="ECO:0000313" key="2">
    <source>
        <dbReference type="Proteomes" id="UP001412067"/>
    </source>
</evidence>
<protein>
    <submittedName>
        <fullName evidence="1">Pentatricopeptide repeat-containing protein</fullName>
    </submittedName>
</protein>
<keyword evidence="2" id="KW-1185">Reference proteome</keyword>
<dbReference type="EMBL" id="JBBWWR010000016">
    <property type="protein sequence ID" value="KAK8947779.1"/>
    <property type="molecule type" value="Genomic_DNA"/>
</dbReference>
<sequence>MTGSPWKSTGISPDEITFIAVLCACARAEIWTKERKYFNQMTSLYNLKPNICPLWCLSNLYGGQGSSTRQSKYFWQACRRKQSRGFEWPARTLPISR</sequence>
<proteinExistence type="predicted"/>
<evidence type="ECO:0000313" key="1">
    <source>
        <dbReference type="EMBL" id="KAK8947779.1"/>
    </source>
</evidence>
<dbReference type="Gene3D" id="1.25.40.10">
    <property type="entry name" value="Tetratricopeptide repeat domain"/>
    <property type="match status" value="1"/>
</dbReference>
<dbReference type="InterPro" id="IPR011990">
    <property type="entry name" value="TPR-like_helical_dom_sf"/>
</dbReference>
<reference evidence="1 2" key="1">
    <citation type="journal article" date="2022" name="Nat. Plants">
        <title>Genomes of leafy and leafless Platanthera orchids illuminate the evolution of mycoheterotrophy.</title>
        <authorList>
            <person name="Li M.H."/>
            <person name="Liu K.W."/>
            <person name="Li Z."/>
            <person name="Lu H.C."/>
            <person name="Ye Q.L."/>
            <person name="Zhang D."/>
            <person name="Wang J.Y."/>
            <person name="Li Y.F."/>
            <person name="Zhong Z.M."/>
            <person name="Liu X."/>
            <person name="Yu X."/>
            <person name="Liu D.K."/>
            <person name="Tu X.D."/>
            <person name="Liu B."/>
            <person name="Hao Y."/>
            <person name="Liao X.Y."/>
            <person name="Jiang Y.T."/>
            <person name="Sun W.H."/>
            <person name="Chen J."/>
            <person name="Chen Y.Q."/>
            <person name="Ai Y."/>
            <person name="Zhai J.W."/>
            <person name="Wu S.S."/>
            <person name="Zhou Z."/>
            <person name="Hsiao Y.Y."/>
            <person name="Wu W.L."/>
            <person name="Chen Y.Y."/>
            <person name="Lin Y.F."/>
            <person name="Hsu J.L."/>
            <person name="Li C.Y."/>
            <person name="Wang Z.W."/>
            <person name="Zhao X."/>
            <person name="Zhong W.Y."/>
            <person name="Ma X.K."/>
            <person name="Ma L."/>
            <person name="Huang J."/>
            <person name="Chen G.Z."/>
            <person name="Huang M.Z."/>
            <person name="Huang L."/>
            <person name="Peng D.H."/>
            <person name="Luo Y.B."/>
            <person name="Zou S.Q."/>
            <person name="Chen S.P."/>
            <person name="Lan S."/>
            <person name="Tsai W.C."/>
            <person name="Van de Peer Y."/>
            <person name="Liu Z.J."/>
        </authorList>
    </citation>
    <scope>NUCLEOTIDE SEQUENCE [LARGE SCALE GENOMIC DNA]</scope>
    <source>
        <strain evidence="1">Lor288</strain>
    </source>
</reference>